<protein>
    <submittedName>
        <fullName evidence="1">Uncharacterized protein</fullName>
    </submittedName>
</protein>
<sequence length="68" mass="7924">MLVRLERYAAVEQLIDDAWEMSCQLDLGLVKLLLEMAKLELYEEMQAAIGSNEIKRSERRTGARRQLQ</sequence>
<accession>A0A1V4I2L7</accession>
<dbReference type="OrthoDB" id="8265686at2"/>
<dbReference type="AlphaFoldDB" id="A0A1V4I2L7"/>
<dbReference type="STRING" id="29421.B2M20_03860"/>
<reference evidence="1 2" key="1">
    <citation type="submission" date="2017-02" db="EMBL/GenBank/DDBJ databases">
        <title>Genome sequence of the nitrite-oxidizing bacterium Nitrobacter vulgaris strain Ab1.</title>
        <authorList>
            <person name="Mellbye B.L."/>
            <person name="Davis E.W."/>
            <person name="Spieck E."/>
            <person name="Chang J.H."/>
            <person name="Bottomley P.J."/>
            <person name="Sayavedra-Soto L.A."/>
        </authorList>
    </citation>
    <scope>NUCLEOTIDE SEQUENCE [LARGE SCALE GENOMIC DNA]</scope>
    <source>
        <strain evidence="1 2">Ab1</strain>
    </source>
</reference>
<proteinExistence type="predicted"/>
<evidence type="ECO:0000313" key="1">
    <source>
        <dbReference type="EMBL" id="OPH84090.1"/>
    </source>
</evidence>
<gene>
    <name evidence="1" type="ORF">B2M20_03860</name>
</gene>
<name>A0A1V4I2L7_NITVU</name>
<keyword evidence="2" id="KW-1185">Reference proteome</keyword>
<organism evidence="1 2">
    <name type="scientific">Nitrobacter vulgaris</name>
    <dbReference type="NCBI Taxonomy" id="29421"/>
    <lineage>
        <taxon>Bacteria</taxon>
        <taxon>Pseudomonadati</taxon>
        <taxon>Pseudomonadota</taxon>
        <taxon>Alphaproteobacteria</taxon>
        <taxon>Hyphomicrobiales</taxon>
        <taxon>Nitrobacteraceae</taxon>
        <taxon>Nitrobacter</taxon>
    </lineage>
</organism>
<dbReference type="EMBL" id="MWPQ01000010">
    <property type="protein sequence ID" value="OPH84090.1"/>
    <property type="molecule type" value="Genomic_DNA"/>
</dbReference>
<dbReference type="RefSeq" id="WP_079445763.1">
    <property type="nucleotide sequence ID" value="NZ_JAVDPZ010000005.1"/>
</dbReference>
<dbReference type="Proteomes" id="UP000189940">
    <property type="component" value="Unassembled WGS sequence"/>
</dbReference>
<comment type="caution">
    <text evidence="1">The sequence shown here is derived from an EMBL/GenBank/DDBJ whole genome shotgun (WGS) entry which is preliminary data.</text>
</comment>
<evidence type="ECO:0000313" key="2">
    <source>
        <dbReference type="Proteomes" id="UP000189940"/>
    </source>
</evidence>